<dbReference type="GeneID" id="9797625"/>
<dbReference type="SUPFAM" id="SSF52540">
    <property type="entry name" value="P-loop containing nucleoside triphosphate hydrolases"/>
    <property type="match status" value="1"/>
</dbReference>
<evidence type="ECO:0000256" key="1">
    <source>
        <dbReference type="ARBA" id="ARBA00004141"/>
    </source>
</evidence>
<evidence type="ECO:0000313" key="10">
    <source>
        <dbReference type="Proteomes" id="UP000483820"/>
    </source>
</evidence>
<protein>
    <recommendedName>
        <fullName evidence="8">ABC transporter domain-containing protein</fullName>
    </recommendedName>
</protein>
<keyword evidence="2 7" id="KW-0812">Transmembrane</keyword>
<name>A0A6A5HDD9_CAERE</name>
<keyword evidence="4" id="KW-0067">ATP-binding</keyword>
<reference evidence="9 10" key="1">
    <citation type="submission" date="2019-12" db="EMBL/GenBank/DDBJ databases">
        <title>Chromosome-level assembly of the Caenorhabditis remanei genome.</title>
        <authorList>
            <person name="Teterina A.A."/>
            <person name="Willis J.H."/>
            <person name="Phillips P.C."/>
        </authorList>
    </citation>
    <scope>NUCLEOTIDE SEQUENCE [LARGE SCALE GENOMIC DNA]</scope>
    <source>
        <strain evidence="9 10">PX506</strain>
        <tissue evidence="9">Whole organism</tissue>
    </source>
</reference>
<dbReference type="Pfam" id="PF00005">
    <property type="entry name" value="ABC_tran"/>
    <property type="match status" value="1"/>
</dbReference>
<dbReference type="GO" id="GO:0005524">
    <property type="term" value="F:ATP binding"/>
    <property type="evidence" value="ECO:0007669"/>
    <property type="project" value="UniProtKB-KW"/>
</dbReference>
<dbReference type="RefSeq" id="XP_053589502.1">
    <property type="nucleotide sequence ID" value="XM_053725308.1"/>
</dbReference>
<dbReference type="GO" id="GO:0016887">
    <property type="term" value="F:ATP hydrolysis activity"/>
    <property type="evidence" value="ECO:0007669"/>
    <property type="project" value="InterPro"/>
</dbReference>
<dbReference type="Gene3D" id="3.40.50.300">
    <property type="entry name" value="P-loop containing nucleotide triphosphate hydrolases"/>
    <property type="match status" value="2"/>
</dbReference>
<dbReference type="SMART" id="SM00382">
    <property type="entry name" value="AAA"/>
    <property type="match status" value="1"/>
</dbReference>
<evidence type="ECO:0000256" key="5">
    <source>
        <dbReference type="ARBA" id="ARBA00022989"/>
    </source>
</evidence>
<evidence type="ECO:0000313" key="9">
    <source>
        <dbReference type="EMBL" id="KAF1765768.1"/>
    </source>
</evidence>
<organism evidence="9 10">
    <name type="scientific">Caenorhabditis remanei</name>
    <name type="common">Caenorhabditis vulgaris</name>
    <dbReference type="NCBI Taxonomy" id="31234"/>
    <lineage>
        <taxon>Eukaryota</taxon>
        <taxon>Metazoa</taxon>
        <taxon>Ecdysozoa</taxon>
        <taxon>Nematoda</taxon>
        <taxon>Chromadorea</taxon>
        <taxon>Rhabditida</taxon>
        <taxon>Rhabditina</taxon>
        <taxon>Rhabditomorpha</taxon>
        <taxon>Rhabditoidea</taxon>
        <taxon>Rhabditidae</taxon>
        <taxon>Peloderinae</taxon>
        <taxon>Caenorhabditis</taxon>
    </lineage>
</organism>
<dbReference type="CTD" id="9797625"/>
<dbReference type="InterPro" id="IPR027417">
    <property type="entry name" value="P-loop_NTPase"/>
</dbReference>
<dbReference type="EMBL" id="WUAV01000002">
    <property type="protein sequence ID" value="KAF1765768.1"/>
    <property type="molecule type" value="Genomic_DNA"/>
</dbReference>
<keyword evidence="5 7" id="KW-1133">Transmembrane helix</keyword>
<dbReference type="PANTHER" id="PTHR24221:SF455">
    <property type="entry name" value="MULTIDRUG RESISTANCE PROTEIN PGP-3"/>
    <property type="match status" value="1"/>
</dbReference>
<dbReference type="InterPro" id="IPR017871">
    <property type="entry name" value="ABC_transporter-like_CS"/>
</dbReference>
<dbReference type="AlphaFoldDB" id="A0A6A5HDD9"/>
<dbReference type="SUPFAM" id="SSF90123">
    <property type="entry name" value="ABC transporter transmembrane region"/>
    <property type="match status" value="1"/>
</dbReference>
<dbReference type="InterPro" id="IPR003439">
    <property type="entry name" value="ABC_transporter-like_ATP-bd"/>
</dbReference>
<evidence type="ECO:0000256" key="7">
    <source>
        <dbReference type="SAM" id="Phobius"/>
    </source>
</evidence>
<feature type="transmembrane region" description="Helical" evidence="7">
    <location>
        <begin position="12"/>
        <end position="34"/>
    </location>
</feature>
<dbReference type="InterPro" id="IPR003593">
    <property type="entry name" value="AAA+_ATPase"/>
</dbReference>
<gene>
    <name evidence="9" type="ORF">GCK72_005721</name>
</gene>
<dbReference type="Gene3D" id="1.20.1560.10">
    <property type="entry name" value="ABC transporter type 1, transmembrane domain"/>
    <property type="match status" value="1"/>
</dbReference>
<accession>A0A6A5HDD9</accession>
<dbReference type="Proteomes" id="UP000483820">
    <property type="component" value="Chromosome II"/>
</dbReference>
<comment type="caution">
    <text evidence="9">The sequence shown here is derived from an EMBL/GenBank/DDBJ whole genome shotgun (WGS) entry which is preliminary data.</text>
</comment>
<evidence type="ECO:0000256" key="3">
    <source>
        <dbReference type="ARBA" id="ARBA00022741"/>
    </source>
</evidence>
<dbReference type="InterPro" id="IPR039421">
    <property type="entry name" value="Type_1_exporter"/>
</dbReference>
<proteinExistence type="predicted"/>
<sequence length="285" mass="31579">MRLIHNRNLQRGILQSLSYALTVSYTFFNFAIGYRYGVYLVNANVTSPFTIFQVIESLNSASPSLLAFGTYLPEYVRARVSAGLLFEMLRERPRIDNSSIERGKTTAIVGASGCGKSTAIKLLERFYDPIAGNINYDRECLRDLNLRYLRSQISLVGQQPTLFNCSIRENIGYGLEKITEDEIIAAAKQAHAHEFIIKMPEGYDTVVGEPGNKLSGGQKQRIAIARAIVRKPKILILDEATSALDVESADTVAVVKNGKVIEQGTHQKLLALGGEYANFVQKTLL</sequence>
<evidence type="ECO:0000256" key="2">
    <source>
        <dbReference type="ARBA" id="ARBA00022692"/>
    </source>
</evidence>
<dbReference type="KEGG" id="crq:GCK72_005721"/>
<dbReference type="PROSITE" id="PS00211">
    <property type="entry name" value="ABC_TRANSPORTER_1"/>
    <property type="match status" value="1"/>
</dbReference>
<dbReference type="PROSITE" id="PS50893">
    <property type="entry name" value="ABC_TRANSPORTER_2"/>
    <property type="match status" value="1"/>
</dbReference>
<dbReference type="PANTHER" id="PTHR24221">
    <property type="entry name" value="ATP-BINDING CASSETTE SUB-FAMILY B"/>
    <property type="match status" value="1"/>
</dbReference>
<comment type="subcellular location">
    <subcellularLocation>
        <location evidence="1">Membrane</location>
        <topology evidence="1">Multi-pass membrane protein</topology>
    </subcellularLocation>
</comment>
<dbReference type="InterPro" id="IPR036640">
    <property type="entry name" value="ABC1_TM_sf"/>
</dbReference>
<feature type="domain" description="ABC transporter" evidence="8">
    <location>
        <begin position="70"/>
        <end position="282"/>
    </location>
</feature>
<dbReference type="GO" id="GO:0042626">
    <property type="term" value="F:ATPase-coupled transmembrane transporter activity"/>
    <property type="evidence" value="ECO:0007669"/>
    <property type="project" value="TreeGrafter"/>
</dbReference>
<evidence type="ECO:0000256" key="4">
    <source>
        <dbReference type="ARBA" id="ARBA00022840"/>
    </source>
</evidence>
<dbReference type="GO" id="GO:0016020">
    <property type="term" value="C:membrane"/>
    <property type="evidence" value="ECO:0007669"/>
    <property type="project" value="UniProtKB-SubCell"/>
</dbReference>
<evidence type="ECO:0000256" key="6">
    <source>
        <dbReference type="ARBA" id="ARBA00023136"/>
    </source>
</evidence>
<evidence type="ECO:0000259" key="8">
    <source>
        <dbReference type="PROSITE" id="PS50893"/>
    </source>
</evidence>
<keyword evidence="6 7" id="KW-0472">Membrane</keyword>
<keyword evidence="3" id="KW-0547">Nucleotide-binding</keyword>